<keyword evidence="3" id="KW-0201">Cytochrome c-type biogenesis</keyword>
<keyword evidence="6" id="KW-0812">Transmembrane</keyword>
<evidence type="ECO:0000259" key="7">
    <source>
        <dbReference type="Pfam" id="PF23892"/>
    </source>
</evidence>
<evidence type="ECO:0000259" key="8">
    <source>
        <dbReference type="Pfam" id="PF23914"/>
    </source>
</evidence>
<dbReference type="Pfam" id="PF23892">
    <property type="entry name" value="Ig_CycH"/>
    <property type="match status" value="1"/>
</dbReference>
<feature type="transmembrane region" description="Helical" evidence="6">
    <location>
        <begin position="91"/>
        <end position="110"/>
    </location>
</feature>
<comment type="subcellular location">
    <subcellularLocation>
        <location evidence="1">Cell envelope</location>
    </subcellularLocation>
</comment>
<accession>A0A250KY61</accession>
<keyword evidence="10" id="KW-1185">Reference proteome</keyword>
<dbReference type="AlphaFoldDB" id="A0A250KY61"/>
<keyword evidence="6" id="KW-0472">Membrane</keyword>
<evidence type="ECO:0000313" key="9">
    <source>
        <dbReference type="EMBL" id="BBA36456.1"/>
    </source>
</evidence>
<evidence type="ECO:0000313" key="10">
    <source>
        <dbReference type="Proteomes" id="UP000266313"/>
    </source>
</evidence>
<dbReference type="PANTHER" id="PTHR47870:SF1">
    <property type="entry name" value="CYTOCHROME C-TYPE BIOGENESIS PROTEIN CCMH"/>
    <property type="match status" value="1"/>
</dbReference>
<dbReference type="OrthoDB" id="9776053at2"/>
<dbReference type="Gene3D" id="1.25.40.10">
    <property type="entry name" value="Tetratricopeptide repeat domain"/>
    <property type="match status" value="1"/>
</dbReference>
<dbReference type="Pfam" id="PF23914">
    <property type="entry name" value="TPR_CcmH_CycH"/>
    <property type="match status" value="1"/>
</dbReference>
<dbReference type="InterPro" id="IPR056413">
    <property type="entry name" value="TPR_CcmH_CycH"/>
</dbReference>
<dbReference type="InterPro" id="IPR017560">
    <property type="entry name" value="Cyt_c_biogenesis_CcmI"/>
</dbReference>
<dbReference type="SUPFAM" id="SSF48452">
    <property type="entry name" value="TPR-like"/>
    <property type="match status" value="1"/>
</dbReference>
<name>A0A250KY61_9GAMM</name>
<protein>
    <submittedName>
        <fullName evidence="9">TPR domain protein</fullName>
    </submittedName>
</protein>
<evidence type="ECO:0000256" key="4">
    <source>
        <dbReference type="ARBA" id="ARBA00022803"/>
    </source>
</evidence>
<keyword evidence="6" id="KW-1133">Transmembrane helix</keyword>
<sequence length="400" mass="43092">MMGFWLSAILLLTLGYVFFLPAILGKTDGGRINRAKLNLLLHRQRQTELAQEAASPEDLERLTAESERNLLGDLEAAEEAKAPSSTRGRRAVLASLAVVPVLALTLYLALGRIDLIGAPAPNNMAEVQDSIRQLAERLAKQPNDPEGWVLLARSLQATDQPDKAVTAYEFAMKLVPEDLDVKALYAQALAETHQGSMAGKPTEIVDEILKKNPDHQTALWMAGIAAAERKDSAKTVEYWERLKKQFAPGSEEAKQIAGYIAQVQGHSAPAEPPAPAAAAAGKQIRVTVSLAENLKTRVSPDDALFVFARAAEGPPMPLAVVRKQAKDLPVEVVLDDSMSMMQGMTLSSVDRIVVGARISKSGQPKAEAGDLQGMSEALAPEDQGNYKIVVDRVVGEEPGR</sequence>
<dbReference type="PANTHER" id="PTHR47870">
    <property type="entry name" value="CYTOCHROME C-TYPE BIOGENESIS PROTEIN CCMH"/>
    <property type="match status" value="1"/>
</dbReference>
<evidence type="ECO:0000256" key="5">
    <source>
        <dbReference type="PROSITE-ProRule" id="PRU00339"/>
    </source>
</evidence>
<gene>
    <name evidence="9" type="ORF">sS8_4526</name>
</gene>
<dbReference type="RefSeq" id="WP_119631617.1">
    <property type="nucleotide sequence ID" value="NZ_AP017928.1"/>
</dbReference>
<dbReference type="PROSITE" id="PS50005">
    <property type="entry name" value="TPR"/>
    <property type="match status" value="1"/>
</dbReference>
<keyword evidence="2" id="KW-0677">Repeat</keyword>
<dbReference type="InterPro" id="IPR019734">
    <property type="entry name" value="TPR_rpt"/>
</dbReference>
<organism evidence="9 10">
    <name type="scientific">Methylocaldum marinum</name>
    <dbReference type="NCBI Taxonomy" id="1432792"/>
    <lineage>
        <taxon>Bacteria</taxon>
        <taxon>Pseudomonadati</taxon>
        <taxon>Pseudomonadota</taxon>
        <taxon>Gammaproteobacteria</taxon>
        <taxon>Methylococcales</taxon>
        <taxon>Methylococcaceae</taxon>
        <taxon>Methylocaldum</taxon>
    </lineage>
</organism>
<evidence type="ECO:0000256" key="3">
    <source>
        <dbReference type="ARBA" id="ARBA00022748"/>
    </source>
</evidence>
<feature type="domain" description="Cytochrome c-type biogenesis protein H Ig-like" evidence="7">
    <location>
        <begin position="284"/>
        <end position="391"/>
    </location>
</feature>
<feature type="repeat" description="TPR" evidence="5">
    <location>
        <begin position="145"/>
        <end position="178"/>
    </location>
</feature>
<dbReference type="GO" id="GO:0017004">
    <property type="term" value="P:cytochrome complex assembly"/>
    <property type="evidence" value="ECO:0007669"/>
    <property type="project" value="UniProtKB-KW"/>
</dbReference>
<evidence type="ECO:0000256" key="6">
    <source>
        <dbReference type="SAM" id="Phobius"/>
    </source>
</evidence>
<keyword evidence="4 5" id="KW-0802">TPR repeat</keyword>
<dbReference type="GO" id="GO:0030313">
    <property type="term" value="C:cell envelope"/>
    <property type="evidence" value="ECO:0007669"/>
    <property type="project" value="UniProtKB-SubCell"/>
</dbReference>
<feature type="transmembrane region" description="Helical" evidence="6">
    <location>
        <begin position="6"/>
        <end position="24"/>
    </location>
</feature>
<dbReference type="InterPro" id="IPR051263">
    <property type="entry name" value="C-type_cytochrome_biogenesis"/>
</dbReference>
<dbReference type="NCBIfam" id="TIGR03142">
    <property type="entry name" value="cytochro_ccmI"/>
    <property type="match status" value="1"/>
</dbReference>
<reference evidence="9 10" key="1">
    <citation type="submission" date="2016-12" db="EMBL/GenBank/DDBJ databases">
        <title>Genome sequencing of Methylocaldum marinum.</title>
        <authorList>
            <person name="Takeuchi M."/>
            <person name="Kamagata Y."/>
            <person name="Hiraoka S."/>
            <person name="Oshima K."/>
            <person name="Hattori M."/>
            <person name="Iwasaki W."/>
        </authorList>
    </citation>
    <scope>NUCLEOTIDE SEQUENCE [LARGE SCALE GENOMIC DNA]</scope>
    <source>
        <strain evidence="9 10">S8</strain>
    </source>
</reference>
<evidence type="ECO:0000256" key="2">
    <source>
        <dbReference type="ARBA" id="ARBA00022737"/>
    </source>
</evidence>
<proteinExistence type="predicted"/>
<dbReference type="InterPro" id="IPR056412">
    <property type="entry name" value="Ig_CycH"/>
</dbReference>
<dbReference type="KEGG" id="mmai:sS8_4526"/>
<dbReference type="GO" id="GO:0005886">
    <property type="term" value="C:plasma membrane"/>
    <property type="evidence" value="ECO:0007669"/>
    <property type="project" value="TreeGrafter"/>
</dbReference>
<dbReference type="InterPro" id="IPR011990">
    <property type="entry name" value="TPR-like_helical_dom_sf"/>
</dbReference>
<dbReference type="Proteomes" id="UP000266313">
    <property type="component" value="Chromosome"/>
</dbReference>
<feature type="domain" description="Cytochrome c-type biogenesis protein H TPR" evidence="8">
    <location>
        <begin position="120"/>
        <end position="251"/>
    </location>
</feature>
<evidence type="ECO:0000256" key="1">
    <source>
        <dbReference type="ARBA" id="ARBA00004196"/>
    </source>
</evidence>
<dbReference type="EMBL" id="AP017928">
    <property type="protein sequence ID" value="BBA36456.1"/>
    <property type="molecule type" value="Genomic_DNA"/>
</dbReference>